<gene>
    <name evidence="3" type="ORF">GLOTRDRAFT_132572</name>
</gene>
<feature type="compositionally biased region" description="Basic and acidic residues" evidence="1">
    <location>
        <begin position="594"/>
        <end position="603"/>
    </location>
</feature>
<dbReference type="EMBL" id="KB469309">
    <property type="protein sequence ID" value="EPQ51754.1"/>
    <property type="molecule type" value="Genomic_DNA"/>
</dbReference>
<dbReference type="OrthoDB" id="3219582at2759"/>
<dbReference type="AlphaFoldDB" id="S7RGR1"/>
<organism evidence="3 4">
    <name type="scientific">Gloeophyllum trabeum (strain ATCC 11539 / FP-39264 / Madison 617)</name>
    <name type="common">Brown rot fungus</name>
    <dbReference type="NCBI Taxonomy" id="670483"/>
    <lineage>
        <taxon>Eukaryota</taxon>
        <taxon>Fungi</taxon>
        <taxon>Dikarya</taxon>
        <taxon>Basidiomycota</taxon>
        <taxon>Agaricomycotina</taxon>
        <taxon>Agaricomycetes</taxon>
        <taxon>Gloeophyllales</taxon>
        <taxon>Gloeophyllaceae</taxon>
        <taxon>Gloeophyllum</taxon>
    </lineage>
</organism>
<evidence type="ECO:0000313" key="4">
    <source>
        <dbReference type="Proteomes" id="UP000030669"/>
    </source>
</evidence>
<keyword evidence="4" id="KW-1185">Reference proteome</keyword>
<feature type="compositionally biased region" description="Polar residues" evidence="1">
    <location>
        <begin position="565"/>
        <end position="578"/>
    </location>
</feature>
<feature type="compositionally biased region" description="Low complexity" evidence="1">
    <location>
        <begin position="770"/>
        <end position="781"/>
    </location>
</feature>
<feature type="transmembrane region" description="Helical" evidence="2">
    <location>
        <begin position="25"/>
        <end position="44"/>
    </location>
</feature>
<feature type="transmembrane region" description="Helical" evidence="2">
    <location>
        <begin position="85"/>
        <end position="109"/>
    </location>
</feature>
<evidence type="ECO:0000313" key="3">
    <source>
        <dbReference type="EMBL" id="EPQ51754.1"/>
    </source>
</evidence>
<feature type="compositionally biased region" description="Low complexity" evidence="1">
    <location>
        <begin position="678"/>
        <end position="692"/>
    </location>
</feature>
<feature type="region of interest" description="Disordered" evidence="1">
    <location>
        <begin position="618"/>
        <end position="707"/>
    </location>
</feature>
<feature type="transmembrane region" description="Helical" evidence="2">
    <location>
        <begin position="129"/>
        <end position="153"/>
    </location>
</feature>
<feature type="region of interest" description="Disordered" evidence="1">
    <location>
        <begin position="551"/>
        <end position="603"/>
    </location>
</feature>
<dbReference type="OMA" id="FRGTGWI"/>
<dbReference type="HOGENOM" id="CLU_015637_0_0_1"/>
<feature type="transmembrane region" description="Helical" evidence="2">
    <location>
        <begin position="51"/>
        <end position="73"/>
    </location>
</feature>
<dbReference type="RefSeq" id="XP_007869659.1">
    <property type="nucleotide sequence ID" value="XM_007871468.1"/>
</dbReference>
<feature type="region of interest" description="Disordered" evidence="1">
    <location>
        <begin position="769"/>
        <end position="801"/>
    </location>
</feature>
<proteinExistence type="predicted"/>
<dbReference type="Proteomes" id="UP000030669">
    <property type="component" value="Unassembled WGS sequence"/>
</dbReference>
<dbReference type="STRING" id="670483.S7RGR1"/>
<dbReference type="GeneID" id="19302527"/>
<keyword evidence="2" id="KW-1133">Transmembrane helix</keyword>
<dbReference type="eggNOG" id="ENOG502SKBB">
    <property type="taxonomic scope" value="Eukaryota"/>
</dbReference>
<evidence type="ECO:0000256" key="2">
    <source>
        <dbReference type="SAM" id="Phobius"/>
    </source>
</evidence>
<feature type="transmembrane region" description="Helical" evidence="2">
    <location>
        <begin position="179"/>
        <end position="201"/>
    </location>
</feature>
<name>S7RGR1_GLOTA</name>
<feature type="compositionally biased region" description="Polar residues" evidence="1">
    <location>
        <begin position="640"/>
        <end position="655"/>
    </location>
</feature>
<protein>
    <submittedName>
        <fullName evidence="3">Uncharacterized protein</fullName>
    </submittedName>
</protein>
<feature type="compositionally biased region" description="Basic and acidic residues" evidence="1">
    <location>
        <begin position="551"/>
        <end position="564"/>
    </location>
</feature>
<keyword evidence="2" id="KW-0812">Transmembrane</keyword>
<evidence type="ECO:0000256" key="1">
    <source>
        <dbReference type="SAM" id="MobiDB-lite"/>
    </source>
</evidence>
<accession>S7RGR1</accession>
<feature type="compositionally biased region" description="Polar residues" evidence="1">
    <location>
        <begin position="698"/>
        <end position="707"/>
    </location>
</feature>
<keyword evidence="2" id="KW-0472">Membrane</keyword>
<reference evidence="3 4" key="1">
    <citation type="journal article" date="2012" name="Science">
        <title>The Paleozoic origin of enzymatic lignin decomposition reconstructed from 31 fungal genomes.</title>
        <authorList>
            <person name="Floudas D."/>
            <person name="Binder M."/>
            <person name="Riley R."/>
            <person name="Barry K."/>
            <person name="Blanchette R.A."/>
            <person name="Henrissat B."/>
            <person name="Martinez A.T."/>
            <person name="Otillar R."/>
            <person name="Spatafora J.W."/>
            <person name="Yadav J.S."/>
            <person name="Aerts A."/>
            <person name="Benoit I."/>
            <person name="Boyd A."/>
            <person name="Carlson A."/>
            <person name="Copeland A."/>
            <person name="Coutinho P.M."/>
            <person name="de Vries R.P."/>
            <person name="Ferreira P."/>
            <person name="Findley K."/>
            <person name="Foster B."/>
            <person name="Gaskell J."/>
            <person name="Glotzer D."/>
            <person name="Gorecki P."/>
            <person name="Heitman J."/>
            <person name="Hesse C."/>
            <person name="Hori C."/>
            <person name="Igarashi K."/>
            <person name="Jurgens J.A."/>
            <person name="Kallen N."/>
            <person name="Kersten P."/>
            <person name="Kohler A."/>
            <person name="Kuees U."/>
            <person name="Kumar T.K.A."/>
            <person name="Kuo A."/>
            <person name="LaButti K."/>
            <person name="Larrondo L.F."/>
            <person name="Lindquist E."/>
            <person name="Ling A."/>
            <person name="Lombard V."/>
            <person name="Lucas S."/>
            <person name="Lundell T."/>
            <person name="Martin R."/>
            <person name="McLaughlin D.J."/>
            <person name="Morgenstern I."/>
            <person name="Morin E."/>
            <person name="Murat C."/>
            <person name="Nagy L.G."/>
            <person name="Nolan M."/>
            <person name="Ohm R.A."/>
            <person name="Patyshakuliyeva A."/>
            <person name="Rokas A."/>
            <person name="Ruiz-Duenas F.J."/>
            <person name="Sabat G."/>
            <person name="Salamov A."/>
            <person name="Samejima M."/>
            <person name="Schmutz J."/>
            <person name="Slot J.C."/>
            <person name="St John F."/>
            <person name="Stenlid J."/>
            <person name="Sun H."/>
            <person name="Sun S."/>
            <person name="Syed K."/>
            <person name="Tsang A."/>
            <person name="Wiebenga A."/>
            <person name="Young D."/>
            <person name="Pisabarro A."/>
            <person name="Eastwood D.C."/>
            <person name="Martin F."/>
            <person name="Cullen D."/>
            <person name="Grigoriev I.V."/>
            <person name="Hibbett D.S."/>
        </authorList>
    </citation>
    <scope>NUCLEOTIDE SEQUENCE [LARGE SCALE GENOMIC DNA]</scope>
    <source>
        <strain evidence="3 4">ATCC 11539</strain>
    </source>
</reference>
<dbReference type="KEGG" id="gtr:GLOTRDRAFT_132572"/>
<sequence>MTGYCLSLAPILRCESLTRIESEVLIIPTALELLFSFSLVIINWGKGRRSFLLAAEGWVYFSLALIDLLAHIFPATRNSFNVFRILDIVVGAASFLPILFYVLFLFFSLRSDFFPSLPRRFQRIAQYTLMLFIPALIVADLVGSFIGVSYTFLPNPANPAERLLAVGFASDRDQTLWNFFSSFALALLTAYQALAFCVVFFRLVKSFVDQRSIETSGQGDHQVVLFKGLGWLAIGLKLGAVETIVGFARDGFGVPLVRRILRFLSRACIIIGVVKGMDIREDFTVFDTTRPQSEGRRKSALRMLISNPRQSTFRRMSAPLDPQLAAALANLGIERPNEKSQNPHTSFHQQQQQLPFPQAAYTGAPSPSPVLTYKPRPTSRVTVLMTPGTAPTLNLRFSGLDMPSPTEIAHIVEEEVKSRPDTQVFVRSHRSRSRSQGTSHLLLHRGDTFDTRSSFFETTSLGPMDTMMPDIPVIARPPPIRTRSWRYSDRMDDNYTPSDSGISGHSMTADALRGLGPRRSLTLEQASSENTTRTSSLSAGFFYEHDNEHILPENEHGGDLERGPSQRTYKQPKLSSSSERFDSGDDYPAYPTPKADRFMSTDRRPFMVPDGRYSLSSLSLSPSTIGHSTRGGASPEPRPTLSSLIAQRSQTSSPWVSRPIPSSYRPVTRQEIDMYDGASSRASSSLDFSRPSGDGRPSTDTAETSQVLHVQRRLINHDERSPRPDLVRIKSVGRVPRRETPTPSASPYVGHAAPVGFEDLEVIPSWEAYSSSTPSTESPSSANMTGKPVMRHDSNVLSQEDQEHIRNSMYDRDEEGIYWVGNEAQAV</sequence>